<dbReference type="CDD" id="cd08023">
    <property type="entry name" value="GH16_laminarinase_like"/>
    <property type="match status" value="1"/>
</dbReference>
<sequence>MKKKFLSLALLGIPALAAGAENPPVWAVNVGGGVFESTDGITYGADEGFNGGSVETLSGKIKASHNPELYRSERRGVDFSYGKALPDGRYNLTLRFAESDADKPGERTFSIDVEGRERIAALDVRDISGAINTAYSVTIPNIVVGDGELNIDFRGDQGPASLSALLVTEPHSHDREWQLYWSDEFDYKGAPDQEKWNVEVQPPGWVNDELQYYTGRPENIRVQDGVLVVEGHREDYKGADYTSGRIHSRNKGDLLYGRVEVRAKLPAGRGTWPAIWMMPTDFLGYGKGWPDSGEIDIMEHVGYDQGQVHATVHNKAYYWVNGMQRKGSVMMEDVSSAFHEYAVEWDRDRMDFFIDDVHYFTYINDGNGWESWPFNKPFYVILNLAIGGNWGGVEGVDPEIWPRRMEVDYVRMYRPL</sequence>
<feature type="signal peptide" evidence="2">
    <location>
        <begin position="1"/>
        <end position="20"/>
    </location>
</feature>
<reference evidence="5" key="1">
    <citation type="journal article" date="2019" name="Int. J. Syst. Evol. Microbiol.">
        <title>The Global Catalogue of Microorganisms (GCM) 10K type strain sequencing project: providing services to taxonomists for standard genome sequencing and annotation.</title>
        <authorList>
            <consortium name="The Broad Institute Genomics Platform"/>
            <consortium name="The Broad Institute Genome Sequencing Center for Infectious Disease"/>
            <person name="Wu L."/>
            <person name="Ma J."/>
        </authorList>
    </citation>
    <scope>NUCLEOTIDE SEQUENCE [LARGE SCALE GENOMIC DNA]</scope>
    <source>
        <strain evidence="5">CCUG 54356</strain>
    </source>
</reference>
<evidence type="ECO:0000256" key="1">
    <source>
        <dbReference type="ARBA" id="ARBA00006865"/>
    </source>
</evidence>
<feature type="chain" id="PRO_5047265981" evidence="2">
    <location>
        <begin position="21"/>
        <end position="416"/>
    </location>
</feature>
<accession>A0ABW3U9Y9</accession>
<comment type="similarity">
    <text evidence="1">Belongs to the glycosyl hydrolase 16 family.</text>
</comment>
<dbReference type="PROSITE" id="PS51762">
    <property type="entry name" value="GH16_2"/>
    <property type="match status" value="1"/>
</dbReference>
<evidence type="ECO:0000256" key="2">
    <source>
        <dbReference type="SAM" id="SignalP"/>
    </source>
</evidence>
<dbReference type="Gene3D" id="2.60.120.430">
    <property type="entry name" value="Galactose-binding lectin"/>
    <property type="match status" value="1"/>
</dbReference>
<keyword evidence="5" id="KW-1185">Reference proteome</keyword>
<dbReference type="PANTHER" id="PTHR10963">
    <property type="entry name" value="GLYCOSYL HYDROLASE-RELATED"/>
    <property type="match status" value="1"/>
</dbReference>
<protein>
    <submittedName>
        <fullName evidence="4">Family 16 glycosylhydrolase</fullName>
    </submittedName>
</protein>
<dbReference type="RefSeq" id="WP_230436000.1">
    <property type="nucleotide sequence ID" value="NZ_CP087715.1"/>
</dbReference>
<dbReference type="InterPro" id="IPR013320">
    <property type="entry name" value="ConA-like_dom_sf"/>
</dbReference>
<dbReference type="SUPFAM" id="SSF49899">
    <property type="entry name" value="Concanavalin A-like lectins/glucanases"/>
    <property type="match status" value="1"/>
</dbReference>
<gene>
    <name evidence="4" type="ORF">ACFQ2X_13390</name>
</gene>
<organism evidence="4 5">
    <name type="scientific">Microbulbifer celer</name>
    <dbReference type="NCBI Taxonomy" id="435905"/>
    <lineage>
        <taxon>Bacteria</taxon>
        <taxon>Pseudomonadati</taxon>
        <taxon>Pseudomonadota</taxon>
        <taxon>Gammaproteobacteria</taxon>
        <taxon>Cellvibrionales</taxon>
        <taxon>Microbulbiferaceae</taxon>
        <taxon>Microbulbifer</taxon>
    </lineage>
</organism>
<dbReference type="EMBL" id="JBHTLR010000017">
    <property type="protein sequence ID" value="MFD1217603.1"/>
    <property type="molecule type" value="Genomic_DNA"/>
</dbReference>
<dbReference type="Pfam" id="PF11721">
    <property type="entry name" value="Malectin"/>
    <property type="match status" value="1"/>
</dbReference>
<comment type="caution">
    <text evidence="4">The sequence shown here is derived from an EMBL/GenBank/DDBJ whole genome shotgun (WGS) entry which is preliminary data.</text>
</comment>
<feature type="domain" description="GH16" evidence="3">
    <location>
        <begin position="185"/>
        <end position="416"/>
    </location>
</feature>
<evidence type="ECO:0000313" key="4">
    <source>
        <dbReference type="EMBL" id="MFD1217603.1"/>
    </source>
</evidence>
<dbReference type="InterPro" id="IPR050546">
    <property type="entry name" value="Glycosyl_Hydrlase_16"/>
</dbReference>
<evidence type="ECO:0000313" key="5">
    <source>
        <dbReference type="Proteomes" id="UP001597264"/>
    </source>
</evidence>
<name>A0ABW3U9Y9_9GAMM</name>
<proteinExistence type="inferred from homology"/>
<dbReference type="InterPro" id="IPR021720">
    <property type="entry name" value="Malectin_dom"/>
</dbReference>
<dbReference type="Pfam" id="PF00722">
    <property type="entry name" value="Glyco_hydro_16"/>
    <property type="match status" value="1"/>
</dbReference>
<keyword evidence="2" id="KW-0732">Signal</keyword>
<dbReference type="Proteomes" id="UP001597264">
    <property type="component" value="Unassembled WGS sequence"/>
</dbReference>
<dbReference type="InterPro" id="IPR000757">
    <property type="entry name" value="Beta-glucanase-like"/>
</dbReference>
<dbReference type="PANTHER" id="PTHR10963:SF55">
    <property type="entry name" value="GLYCOSIDE HYDROLASE FAMILY 16 PROTEIN"/>
    <property type="match status" value="1"/>
</dbReference>
<evidence type="ECO:0000259" key="3">
    <source>
        <dbReference type="PROSITE" id="PS51762"/>
    </source>
</evidence>
<dbReference type="Gene3D" id="2.60.120.200">
    <property type="match status" value="1"/>
</dbReference>